<dbReference type="AlphaFoldDB" id="A0A2N5SUK0"/>
<organism evidence="2 4">
    <name type="scientific">Puccinia coronata f. sp. avenae</name>
    <dbReference type="NCBI Taxonomy" id="200324"/>
    <lineage>
        <taxon>Eukaryota</taxon>
        <taxon>Fungi</taxon>
        <taxon>Dikarya</taxon>
        <taxon>Basidiomycota</taxon>
        <taxon>Pucciniomycotina</taxon>
        <taxon>Pucciniomycetes</taxon>
        <taxon>Pucciniales</taxon>
        <taxon>Pucciniaceae</taxon>
        <taxon>Puccinia</taxon>
    </lineage>
</organism>
<protein>
    <submittedName>
        <fullName evidence="2">Uncharacterized protein</fullName>
    </submittedName>
</protein>
<evidence type="ECO:0000313" key="4">
    <source>
        <dbReference type="Proteomes" id="UP000235392"/>
    </source>
</evidence>
<accession>A0A2N5SUK0</accession>
<name>A0A2N5SUK0_9BASI</name>
<feature type="region of interest" description="Disordered" evidence="1">
    <location>
        <begin position="65"/>
        <end position="90"/>
    </location>
</feature>
<comment type="caution">
    <text evidence="2">The sequence shown here is derived from an EMBL/GenBank/DDBJ whole genome shotgun (WGS) entry which is preliminary data.</text>
</comment>
<evidence type="ECO:0000313" key="3">
    <source>
        <dbReference type="EMBL" id="PLW41621.1"/>
    </source>
</evidence>
<sequence length="90" mass="10007">MRYVSASLPHGTWLSSRPGFLCLGLRSGEPIEYRFCGDRKTVEITGRVIGGTAVSDELITPFDRWGDLPGPSAGRTERFDAHPTRTTNRR</sequence>
<dbReference type="EMBL" id="PGCI01000761">
    <property type="protein sequence ID" value="PLW16924.1"/>
    <property type="molecule type" value="Genomic_DNA"/>
</dbReference>
<reference evidence="2 4" key="1">
    <citation type="submission" date="2017-11" db="EMBL/GenBank/DDBJ databases">
        <title>De novo assembly and phasing of dikaryotic genomes from two isolates of Puccinia coronata f. sp. avenae, the causal agent of oat crown rust.</title>
        <authorList>
            <person name="Miller M.E."/>
            <person name="Zhang Y."/>
            <person name="Omidvar V."/>
            <person name="Sperschneider J."/>
            <person name="Schwessinger B."/>
            <person name="Raley C."/>
            <person name="Palmer J.M."/>
            <person name="Garnica D."/>
            <person name="Upadhyaya N."/>
            <person name="Rathjen J."/>
            <person name="Taylor J.M."/>
            <person name="Park R.F."/>
            <person name="Dodds P.N."/>
            <person name="Hirsch C.D."/>
            <person name="Kianian S.F."/>
            <person name="Figueroa M."/>
        </authorList>
    </citation>
    <scope>NUCLEOTIDE SEQUENCE [LARGE SCALE GENOMIC DNA]</scope>
    <source>
        <strain evidence="2">12SD80</strain>
    </source>
</reference>
<proteinExistence type="predicted"/>
<evidence type="ECO:0000256" key="1">
    <source>
        <dbReference type="SAM" id="MobiDB-lite"/>
    </source>
</evidence>
<gene>
    <name evidence="3" type="ORF">PCASD_05415</name>
    <name evidence="2" type="ORF">PCASD_13337</name>
</gene>
<dbReference type="Proteomes" id="UP000235392">
    <property type="component" value="Unassembled WGS sequence"/>
</dbReference>
<dbReference type="EMBL" id="PGCI01000087">
    <property type="protein sequence ID" value="PLW41621.1"/>
    <property type="molecule type" value="Genomic_DNA"/>
</dbReference>
<evidence type="ECO:0000313" key="2">
    <source>
        <dbReference type="EMBL" id="PLW16924.1"/>
    </source>
</evidence>